<proteinExistence type="predicted"/>
<dbReference type="RefSeq" id="WP_007918385.1">
    <property type="nucleotide sequence ID" value="NZ_ADVG01000004.1"/>
</dbReference>
<dbReference type="Proteomes" id="UP000004508">
    <property type="component" value="Unassembled WGS sequence"/>
</dbReference>
<sequence length="180" mass="21154">MRNVLTLWHSKASNERNYLYMLYYAHNRREARQLAQPFFNAHPTFPEHRLKPLPYGFPSLTMGWMPGQMTEDGRNVTPWVPAFERLDPTIFEGCIHEEANVRLTILNQAQLALSSSEDWSESKLIERRAARMVMRQLAWFKENTVALKYIHFWTFDRAKYDLLTRRPNCTYLAGGDGVDV</sequence>
<reference evidence="1 2" key="1">
    <citation type="journal article" date="2011" name="Stand. Genomic Sci.">
        <title>Non-contiguous finished genome sequence and contextual data of the filamentous soil bacterium Ktedonobacter racemifer type strain (SOSP1-21).</title>
        <authorList>
            <person name="Chang Y.J."/>
            <person name="Land M."/>
            <person name="Hauser L."/>
            <person name="Chertkov O."/>
            <person name="Del Rio T.G."/>
            <person name="Nolan M."/>
            <person name="Copeland A."/>
            <person name="Tice H."/>
            <person name="Cheng J.F."/>
            <person name="Lucas S."/>
            <person name="Han C."/>
            <person name="Goodwin L."/>
            <person name="Pitluck S."/>
            <person name="Ivanova N."/>
            <person name="Ovchinikova G."/>
            <person name="Pati A."/>
            <person name="Chen A."/>
            <person name="Palaniappan K."/>
            <person name="Mavromatis K."/>
            <person name="Liolios K."/>
            <person name="Brettin T."/>
            <person name="Fiebig A."/>
            <person name="Rohde M."/>
            <person name="Abt B."/>
            <person name="Goker M."/>
            <person name="Detter J.C."/>
            <person name="Woyke T."/>
            <person name="Bristow J."/>
            <person name="Eisen J.A."/>
            <person name="Markowitz V."/>
            <person name="Hugenholtz P."/>
            <person name="Kyrpides N.C."/>
            <person name="Klenk H.P."/>
            <person name="Lapidus A."/>
        </authorList>
    </citation>
    <scope>NUCLEOTIDE SEQUENCE [LARGE SCALE GENOMIC DNA]</scope>
    <source>
        <strain evidence="2">DSM 44963</strain>
    </source>
</reference>
<comment type="caution">
    <text evidence="1">The sequence shown here is derived from an EMBL/GenBank/DDBJ whole genome shotgun (WGS) entry which is preliminary data.</text>
</comment>
<name>D6U3T7_KTERA</name>
<accession>D6U3T7</accession>
<evidence type="ECO:0000313" key="1">
    <source>
        <dbReference type="EMBL" id="EFH81175.1"/>
    </source>
</evidence>
<dbReference type="AlphaFoldDB" id="D6U3T7"/>
<dbReference type="EMBL" id="ADVG01000004">
    <property type="protein sequence ID" value="EFH81175.1"/>
    <property type="molecule type" value="Genomic_DNA"/>
</dbReference>
<organism evidence="1 2">
    <name type="scientific">Ktedonobacter racemifer DSM 44963</name>
    <dbReference type="NCBI Taxonomy" id="485913"/>
    <lineage>
        <taxon>Bacteria</taxon>
        <taxon>Bacillati</taxon>
        <taxon>Chloroflexota</taxon>
        <taxon>Ktedonobacteria</taxon>
        <taxon>Ktedonobacterales</taxon>
        <taxon>Ktedonobacteraceae</taxon>
        <taxon>Ktedonobacter</taxon>
    </lineage>
</organism>
<evidence type="ECO:0000313" key="2">
    <source>
        <dbReference type="Proteomes" id="UP000004508"/>
    </source>
</evidence>
<gene>
    <name evidence="1" type="ORF">Krac_1874</name>
</gene>
<keyword evidence="2" id="KW-1185">Reference proteome</keyword>
<protein>
    <submittedName>
        <fullName evidence="1">Uncharacterized protein</fullName>
    </submittedName>
</protein>
<dbReference type="InParanoid" id="D6U3T7"/>